<feature type="signal peptide" evidence="1">
    <location>
        <begin position="1"/>
        <end position="25"/>
    </location>
</feature>
<keyword evidence="3" id="KW-1185">Reference proteome</keyword>
<evidence type="ECO:0000256" key="1">
    <source>
        <dbReference type="SAM" id="SignalP"/>
    </source>
</evidence>
<accession>A0AA36M0W9</accession>
<sequence length="63" mass="6687">MRIFNLTFLLLTILVILSAVDVGECGVIGKFKEIAGKVVPIIGTVGTVVRTGVDIIKKFKGGK</sequence>
<protein>
    <submittedName>
        <fullName evidence="2">Uncharacterized protein</fullName>
    </submittedName>
</protein>
<dbReference type="Proteomes" id="UP001176961">
    <property type="component" value="Unassembled WGS sequence"/>
</dbReference>
<proteinExistence type="predicted"/>
<dbReference type="AlphaFoldDB" id="A0AA36M0W9"/>
<name>A0AA36M0W9_CYLNA</name>
<dbReference type="EMBL" id="CATQJL010000112">
    <property type="protein sequence ID" value="CAJ0595233.1"/>
    <property type="molecule type" value="Genomic_DNA"/>
</dbReference>
<evidence type="ECO:0000313" key="3">
    <source>
        <dbReference type="Proteomes" id="UP001176961"/>
    </source>
</evidence>
<evidence type="ECO:0000313" key="2">
    <source>
        <dbReference type="EMBL" id="CAJ0595233.1"/>
    </source>
</evidence>
<keyword evidence="1" id="KW-0732">Signal</keyword>
<gene>
    <name evidence="2" type="ORF">CYNAS_LOCUS7216</name>
</gene>
<feature type="chain" id="PRO_5041279686" evidence="1">
    <location>
        <begin position="26"/>
        <end position="63"/>
    </location>
</feature>
<comment type="caution">
    <text evidence="2">The sequence shown here is derived from an EMBL/GenBank/DDBJ whole genome shotgun (WGS) entry which is preliminary data.</text>
</comment>
<reference evidence="2" key="1">
    <citation type="submission" date="2023-07" db="EMBL/GenBank/DDBJ databases">
        <authorList>
            <consortium name="CYATHOMIX"/>
        </authorList>
    </citation>
    <scope>NUCLEOTIDE SEQUENCE</scope>
    <source>
        <strain evidence="2">N/A</strain>
    </source>
</reference>
<organism evidence="2 3">
    <name type="scientific">Cylicocyclus nassatus</name>
    <name type="common">Nematode worm</name>
    <dbReference type="NCBI Taxonomy" id="53992"/>
    <lineage>
        <taxon>Eukaryota</taxon>
        <taxon>Metazoa</taxon>
        <taxon>Ecdysozoa</taxon>
        <taxon>Nematoda</taxon>
        <taxon>Chromadorea</taxon>
        <taxon>Rhabditida</taxon>
        <taxon>Rhabditina</taxon>
        <taxon>Rhabditomorpha</taxon>
        <taxon>Strongyloidea</taxon>
        <taxon>Strongylidae</taxon>
        <taxon>Cylicocyclus</taxon>
    </lineage>
</organism>